<keyword evidence="1" id="KW-0206">Cytoskeleton</keyword>
<comment type="function">
    <text evidence="1">Central component in molecular interactions underlying sperm crawling. Forms an extensive filament system that extends from sperm villipoda, along the leading edge of the pseudopod.</text>
</comment>
<dbReference type="AlphaFoldDB" id="A0AAN4Z6D6"/>
<dbReference type="Gene3D" id="2.60.40.10">
    <property type="entry name" value="Immunoglobulins"/>
    <property type="match status" value="1"/>
</dbReference>
<name>A0AAN4Z6D6_9BILA</name>
<sequence length="163" mass="18031">RVVLSLVSSRMAAKGGDAAKADAAAAKPGEPPFGLKLSPEEKVVFKGKLGEPITVERTITNTTADRQCYKIKCTANDIFRVRQPLGFIEPKESVTVKISFMGKAVPENSRVHFFAFYHTKSDKKTDGDKNPRQIWTTDAKPQGVARHHCAFEIEGAEKKEEKK</sequence>
<dbReference type="InterPro" id="IPR013783">
    <property type="entry name" value="Ig-like_fold"/>
</dbReference>
<dbReference type="InterPro" id="IPR000535">
    <property type="entry name" value="MSP_dom"/>
</dbReference>
<dbReference type="InterPro" id="IPR008962">
    <property type="entry name" value="PapD-like_sf"/>
</dbReference>
<dbReference type="PANTHER" id="PTHR21513">
    <property type="entry name" value="MAJOR SPERM PROTEIN"/>
    <property type="match status" value="1"/>
</dbReference>
<reference evidence="4" key="1">
    <citation type="submission" date="2022-10" db="EMBL/GenBank/DDBJ databases">
        <title>Genome assembly of Pristionchus species.</title>
        <authorList>
            <person name="Yoshida K."/>
            <person name="Sommer R.J."/>
        </authorList>
    </citation>
    <scope>NUCLEOTIDE SEQUENCE [LARGE SCALE GENOMIC DNA]</scope>
    <source>
        <strain evidence="4">RS5460</strain>
    </source>
</reference>
<dbReference type="PANTHER" id="PTHR21513:SF19">
    <property type="entry name" value="MAJOR SPERM PROTEIN"/>
    <property type="match status" value="1"/>
</dbReference>
<dbReference type="PROSITE" id="PS50202">
    <property type="entry name" value="MSP"/>
    <property type="match status" value="1"/>
</dbReference>
<evidence type="ECO:0000256" key="1">
    <source>
        <dbReference type="RuleBase" id="RU003425"/>
    </source>
</evidence>
<dbReference type="EMBL" id="BTRK01000001">
    <property type="protein sequence ID" value="GMR32080.1"/>
    <property type="molecule type" value="Genomic_DNA"/>
</dbReference>
<gene>
    <name evidence="3" type="ORF">PMAYCL1PPCAC_02275</name>
</gene>
<protein>
    <recommendedName>
        <fullName evidence="1">Major sperm protein</fullName>
    </recommendedName>
</protein>
<comment type="caution">
    <text evidence="3">The sequence shown here is derived from an EMBL/GenBank/DDBJ whole genome shotgun (WGS) entry which is preliminary data.</text>
</comment>
<keyword evidence="4" id="KW-1185">Reference proteome</keyword>
<feature type="non-terminal residue" evidence="3">
    <location>
        <position position="1"/>
    </location>
</feature>
<dbReference type="Proteomes" id="UP001328107">
    <property type="component" value="Unassembled WGS sequence"/>
</dbReference>
<evidence type="ECO:0000259" key="2">
    <source>
        <dbReference type="PROSITE" id="PS50202"/>
    </source>
</evidence>
<feature type="domain" description="MSP" evidence="2">
    <location>
        <begin position="34"/>
        <end position="153"/>
    </location>
</feature>
<accession>A0AAN4Z6D6</accession>
<organism evidence="3 4">
    <name type="scientific">Pristionchus mayeri</name>
    <dbReference type="NCBI Taxonomy" id="1317129"/>
    <lineage>
        <taxon>Eukaryota</taxon>
        <taxon>Metazoa</taxon>
        <taxon>Ecdysozoa</taxon>
        <taxon>Nematoda</taxon>
        <taxon>Chromadorea</taxon>
        <taxon>Rhabditida</taxon>
        <taxon>Rhabditina</taxon>
        <taxon>Diplogasteromorpha</taxon>
        <taxon>Diplogasteroidea</taxon>
        <taxon>Neodiplogasteridae</taxon>
        <taxon>Pristionchus</taxon>
    </lineage>
</organism>
<dbReference type="Pfam" id="PF00635">
    <property type="entry name" value="Motile_Sperm"/>
    <property type="match status" value="1"/>
</dbReference>
<keyword evidence="1" id="KW-0963">Cytoplasm</keyword>
<evidence type="ECO:0000313" key="3">
    <source>
        <dbReference type="EMBL" id="GMR32080.1"/>
    </source>
</evidence>
<feature type="non-terminal residue" evidence="3">
    <location>
        <position position="163"/>
    </location>
</feature>
<dbReference type="SUPFAM" id="SSF49354">
    <property type="entry name" value="PapD-like"/>
    <property type="match status" value="1"/>
</dbReference>
<evidence type="ECO:0000313" key="4">
    <source>
        <dbReference type="Proteomes" id="UP001328107"/>
    </source>
</evidence>
<proteinExistence type="predicted"/>